<dbReference type="AlphaFoldDB" id="A0A0S4KS72"/>
<dbReference type="InterPro" id="IPR004572">
    <property type="entry name" value="Protoporphyrinogen_oxidase"/>
</dbReference>
<dbReference type="GO" id="GO:0006783">
    <property type="term" value="P:heme biosynthetic process"/>
    <property type="evidence" value="ECO:0007669"/>
    <property type="project" value="UniProtKB-UniRule"/>
</dbReference>
<dbReference type="NCBIfam" id="TIGR00562">
    <property type="entry name" value="proto_IX_ox"/>
    <property type="match status" value="1"/>
</dbReference>
<dbReference type="InterPro" id="IPR036188">
    <property type="entry name" value="FAD/NAD-bd_sf"/>
</dbReference>
<evidence type="ECO:0000256" key="6">
    <source>
        <dbReference type="RuleBase" id="RU364052"/>
    </source>
</evidence>
<comment type="subcellular location">
    <subcellularLocation>
        <location evidence="6">Cytoplasm</location>
    </subcellularLocation>
</comment>
<dbReference type="Proteomes" id="UP000066284">
    <property type="component" value="Chromosome 1"/>
</dbReference>
<dbReference type="EC" id="1.3.3.15" evidence="6"/>
<dbReference type="SUPFAM" id="SSF54373">
    <property type="entry name" value="FAD-linked reductases, C-terminal domain"/>
    <property type="match status" value="1"/>
</dbReference>
<keyword evidence="5 6" id="KW-0350">Heme biosynthesis</keyword>
<dbReference type="Gene3D" id="3.90.660.20">
    <property type="entry name" value="Protoporphyrinogen oxidase, mitochondrial, domain 2"/>
    <property type="match status" value="1"/>
</dbReference>
<dbReference type="RefSeq" id="WP_062485345.1">
    <property type="nucleotide sequence ID" value="NZ_LN885086.1"/>
</dbReference>
<dbReference type="Gene3D" id="3.50.50.60">
    <property type="entry name" value="FAD/NAD(P)-binding domain"/>
    <property type="match status" value="1"/>
</dbReference>
<feature type="domain" description="Amine oxidase" evidence="7">
    <location>
        <begin position="13"/>
        <end position="472"/>
    </location>
</feature>
<protein>
    <recommendedName>
        <fullName evidence="6">Coproporphyrinogen III oxidase</fullName>
        <ecNumber evidence="6">1.3.3.15</ecNumber>
    </recommendedName>
</protein>
<comment type="catalytic activity">
    <reaction evidence="6">
        <text>coproporphyrinogen III + 3 O2 = coproporphyrin III + 3 H2O2</text>
        <dbReference type="Rhea" id="RHEA:43436"/>
        <dbReference type="ChEBI" id="CHEBI:15379"/>
        <dbReference type="ChEBI" id="CHEBI:16240"/>
        <dbReference type="ChEBI" id="CHEBI:57309"/>
        <dbReference type="ChEBI" id="CHEBI:131725"/>
        <dbReference type="EC" id="1.3.3.15"/>
    </reaction>
</comment>
<comment type="similarity">
    <text evidence="6">Belongs to the protoporphyrinogen/coproporphyrinogen oxidase family. Coproporphyrinogen III oxidase subfamily.</text>
</comment>
<dbReference type="SUPFAM" id="SSF51905">
    <property type="entry name" value="FAD/NAD(P)-binding domain"/>
    <property type="match status" value="1"/>
</dbReference>
<evidence type="ECO:0000259" key="7">
    <source>
        <dbReference type="Pfam" id="PF01593"/>
    </source>
</evidence>
<dbReference type="GO" id="GO:0005737">
    <property type="term" value="C:cytoplasm"/>
    <property type="evidence" value="ECO:0007669"/>
    <property type="project" value="UniProtKB-SubCell"/>
</dbReference>
<evidence type="ECO:0000256" key="1">
    <source>
        <dbReference type="ARBA" id="ARBA00001974"/>
    </source>
</evidence>
<dbReference type="GO" id="GO:0004729">
    <property type="term" value="F:oxygen-dependent protoporphyrinogen oxidase activity"/>
    <property type="evidence" value="ECO:0007669"/>
    <property type="project" value="UniProtKB-UniRule"/>
</dbReference>
<dbReference type="Pfam" id="PF01593">
    <property type="entry name" value="Amino_oxidase"/>
    <property type="match status" value="1"/>
</dbReference>
<dbReference type="PANTHER" id="PTHR42923:SF3">
    <property type="entry name" value="PROTOPORPHYRINOGEN OXIDASE"/>
    <property type="match status" value="1"/>
</dbReference>
<keyword evidence="3 6" id="KW-0274">FAD</keyword>
<evidence type="ECO:0000256" key="3">
    <source>
        <dbReference type="ARBA" id="ARBA00022827"/>
    </source>
</evidence>
<dbReference type="KEGG" id="nio:NITINOP_2219"/>
<dbReference type="OrthoDB" id="9805195at2"/>
<dbReference type="Gene3D" id="1.10.3110.10">
    <property type="entry name" value="protoporphyrinogen ix oxidase, domain 3"/>
    <property type="match status" value="1"/>
</dbReference>
<dbReference type="EMBL" id="LN885086">
    <property type="protein sequence ID" value="CUQ67191.1"/>
    <property type="molecule type" value="Genomic_DNA"/>
</dbReference>
<dbReference type="InterPro" id="IPR002937">
    <property type="entry name" value="Amino_oxidase"/>
</dbReference>
<evidence type="ECO:0000256" key="2">
    <source>
        <dbReference type="ARBA" id="ARBA00022630"/>
    </source>
</evidence>
<dbReference type="UniPathway" id="UPA00252"/>
<keyword evidence="4 6" id="KW-0560">Oxidoreductase</keyword>
<evidence type="ECO:0000313" key="8">
    <source>
        <dbReference type="EMBL" id="CUQ67191.1"/>
    </source>
</evidence>
<keyword evidence="2 6" id="KW-0285">Flavoprotein</keyword>
<dbReference type="STRING" id="1715989.NITINOP_2219"/>
<evidence type="ECO:0000256" key="4">
    <source>
        <dbReference type="ARBA" id="ARBA00023002"/>
    </source>
</evidence>
<dbReference type="PANTHER" id="PTHR42923">
    <property type="entry name" value="PROTOPORPHYRINOGEN OXIDASE"/>
    <property type="match status" value="1"/>
</dbReference>
<name>A0A0S4KS72_9BACT</name>
<evidence type="ECO:0000313" key="9">
    <source>
        <dbReference type="Proteomes" id="UP000066284"/>
    </source>
</evidence>
<accession>A0A0S4KS72</accession>
<evidence type="ECO:0000256" key="5">
    <source>
        <dbReference type="ARBA" id="ARBA00023133"/>
    </source>
</evidence>
<reference evidence="9" key="1">
    <citation type="submission" date="2015-09" db="EMBL/GenBank/DDBJ databases">
        <authorList>
            <person name="Daims H."/>
        </authorList>
    </citation>
    <scope>NUCLEOTIDE SEQUENCE [LARGE SCALE GENOMIC DNA]</scope>
</reference>
<organism evidence="8 9">
    <name type="scientific">Candidatus Nitrospira inopinata</name>
    <dbReference type="NCBI Taxonomy" id="1715989"/>
    <lineage>
        <taxon>Bacteria</taxon>
        <taxon>Pseudomonadati</taxon>
        <taxon>Nitrospirota</taxon>
        <taxon>Nitrospiria</taxon>
        <taxon>Nitrospirales</taxon>
        <taxon>Nitrospiraceae</taxon>
        <taxon>Nitrospira</taxon>
    </lineage>
</organism>
<keyword evidence="6" id="KW-0963">Cytoplasm</keyword>
<sequence>MKRFHTVIVGGGISGLAAAFALQETASARGLSCRCTVLESASYWGGKIVTHRIGDLVTEAGPDSFLSQKRVALDLCAKLGLADQVINTNEAVKKACVLRDGRLYELPDGLISFAPRQWKPLLRSGLLDWVGLARMGLETLIPRGPAEGDESLASFCRRRFGRQAFERVLEPLMAGIYAGDAEQMSLKATFPRFWELEQRHGSVIRGMVAAKRAAPQSEPGRPRHTMFVSLKNGLGDLVSALTTWLERRDVELRLGCKVEALRVRSHQPGRWMYDLILDDGSALSSESLILATPAYVSADLLRPLSPIAGGLLDMIPYASTGTVALAYPAEQLAGAIEGFGFVVPRTEGRDLIAATWTSLKWPHRAPADRVLIRCYVGGMGRDDVLNVDDHGLVAKIRAELSALCGIRAEPVYAEVNRWWKAMPQYTVGHLDRLNQLEASLSRYPGLALTGAAYRGVGIPDCIRDGAGAAEKIARDLSGESRRAR</sequence>
<keyword evidence="9" id="KW-1185">Reference proteome</keyword>
<comment type="pathway">
    <text evidence="6">Porphyrin-containing compound metabolism; protoheme biosynthesis.</text>
</comment>
<comment type="function">
    <text evidence="6">Involved in coproporphyrin-dependent heme b biosynthesis. Catalyzes the oxidation of coproporphyrinogen III to coproporphyrin III.</text>
</comment>
<gene>
    <name evidence="8" type="primary">hemY</name>
    <name evidence="8" type="ORF">NITINOP_2219</name>
</gene>
<dbReference type="InterPro" id="IPR050464">
    <property type="entry name" value="Zeta_carotene_desat/Oxidored"/>
</dbReference>
<proteinExistence type="inferred from homology"/>
<comment type="cofactor">
    <cofactor evidence="1 6">
        <name>FAD</name>
        <dbReference type="ChEBI" id="CHEBI:57692"/>
    </cofactor>
</comment>